<dbReference type="EMBL" id="FP929050">
    <property type="protein sequence ID" value="CBL13158.1"/>
    <property type="molecule type" value="Genomic_DNA"/>
</dbReference>
<proteinExistence type="predicted"/>
<dbReference type="Proteomes" id="UP000008953">
    <property type="component" value="Chromosome"/>
</dbReference>
<keyword evidence="1" id="KW-0812">Transmembrane</keyword>
<gene>
    <name evidence="2" type="ORF">RO1_27230</name>
</gene>
<keyword evidence="1" id="KW-1133">Transmembrane helix</keyword>
<protein>
    <submittedName>
        <fullName evidence="2">Uncharacterized protein</fullName>
    </submittedName>
</protein>
<evidence type="ECO:0000313" key="3">
    <source>
        <dbReference type="Proteomes" id="UP000008953"/>
    </source>
</evidence>
<name>D4L0L8_9FIRM</name>
<evidence type="ECO:0000313" key="2">
    <source>
        <dbReference type="EMBL" id="CBL13158.1"/>
    </source>
</evidence>
<accession>D4L0L8</accession>
<dbReference type="KEGG" id="rix:RO1_27230"/>
<reference evidence="2 3" key="2">
    <citation type="submission" date="2010-03" db="EMBL/GenBank/DDBJ databases">
        <authorList>
            <person name="Pajon A."/>
        </authorList>
    </citation>
    <scope>NUCLEOTIDE SEQUENCE [LARGE SCALE GENOMIC DNA]</scope>
    <source>
        <strain evidence="2 3">XB6B4</strain>
    </source>
</reference>
<reference evidence="2 3" key="1">
    <citation type="submission" date="2010-03" db="EMBL/GenBank/DDBJ databases">
        <title>The genome sequence of Roseburia intestinalis XB6B4.</title>
        <authorList>
            <consortium name="metaHIT consortium -- http://www.metahit.eu/"/>
            <person name="Pajon A."/>
            <person name="Turner K."/>
            <person name="Parkhill J."/>
            <person name="Bernalier A."/>
        </authorList>
    </citation>
    <scope>NUCLEOTIDE SEQUENCE [LARGE SCALE GENOMIC DNA]</scope>
    <source>
        <strain evidence="2 3">XB6B4</strain>
    </source>
</reference>
<dbReference type="AlphaFoldDB" id="D4L0L8"/>
<feature type="transmembrane region" description="Helical" evidence="1">
    <location>
        <begin position="63"/>
        <end position="88"/>
    </location>
</feature>
<feature type="transmembrane region" description="Helical" evidence="1">
    <location>
        <begin position="94"/>
        <end position="112"/>
    </location>
</feature>
<keyword evidence="1" id="KW-0472">Membrane</keyword>
<evidence type="ECO:0000256" key="1">
    <source>
        <dbReference type="SAM" id="Phobius"/>
    </source>
</evidence>
<sequence length="160" mass="19113">MKGMIKYMKKVQKNSFEKMCDRLEENFVLNENEIKYVKKHLYPIKEDKDMLLKLKAEALEDDYIAVMSFAITMLALMVAVITLCVTMLSEIGMPARWVLFLIYSVLLVYYFVTIKNKMRYFKNVNKWRQYILVCIDEMVNKQNKKKKRGINRVRFILTAL</sequence>
<dbReference type="HOGENOM" id="CLU_1650845_0_0_9"/>
<organism evidence="2 3">
    <name type="scientific">Roseburia intestinalis XB6B4</name>
    <dbReference type="NCBI Taxonomy" id="718255"/>
    <lineage>
        <taxon>Bacteria</taxon>
        <taxon>Bacillati</taxon>
        <taxon>Bacillota</taxon>
        <taxon>Clostridia</taxon>
        <taxon>Lachnospirales</taxon>
        <taxon>Lachnospiraceae</taxon>
        <taxon>Roseburia</taxon>
    </lineage>
</organism>